<feature type="transmembrane region" description="Helical" evidence="1">
    <location>
        <begin position="121"/>
        <end position="143"/>
    </location>
</feature>
<evidence type="ECO:0000313" key="3">
    <source>
        <dbReference type="Proteomes" id="UP000186922"/>
    </source>
</evidence>
<dbReference type="EMBL" id="BDGG01000018">
    <property type="protein sequence ID" value="GAV08569.1"/>
    <property type="molecule type" value="Genomic_DNA"/>
</dbReference>
<reference evidence="2 3" key="1">
    <citation type="journal article" date="2016" name="Nat. Commun.">
        <title>Extremotolerant tardigrade genome and improved radiotolerance of human cultured cells by tardigrade-unique protein.</title>
        <authorList>
            <person name="Hashimoto T."/>
            <person name="Horikawa D.D."/>
            <person name="Saito Y."/>
            <person name="Kuwahara H."/>
            <person name="Kozuka-Hata H."/>
            <person name="Shin-I T."/>
            <person name="Minakuchi Y."/>
            <person name="Ohishi K."/>
            <person name="Motoyama A."/>
            <person name="Aizu T."/>
            <person name="Enomoto A."/>
            <person name="Kondo K."/>
            <person name="Tanaka S."/>
            <person name="Hara Y."/>
            <person name="Koshikawa S."/>
            <person name="Sagara H."/>
            <person name="Miura T."/>
            <person name="Yokobori S."/>
            <person name="Miyagawa K."/>
            <person name="Suzuki Y."/>
            <person name="Kubo T."/>
            <person name="Oyama M."/>
            <person name="Kohara Y."/>
            <person name="Fujiyama A."/>
            <person name="Arakawa K."/>
            <person name="Katayama T."/>
            <person name="Toyoda A."/>
            <person name="Kunieda T."/>
        </authorList>
    </citation>
    <scope>NUCLEOTIDE SEQUENCE [LARGE SCALE GENOMIC DNA]</scope>
    <source>
        <strain evidence="2 3">YOKOZUNA-1</strain>
    </source>
</reference>
<dbReference type="OrthoDB" id="10065302at2759"/>
<evidence type="ECO:0000313" key="2">
    <source>
        <dbReference type="EMBL" id="GAV08569.1"/>
    </source>
</evidence>
<protein>
    <recommendedName>
        <fullName evidence="4">Receptor ligand binding region domain-containing protein</fullName>
    </recommendedName>
</protein>
<dbReference type="SUPFAM" id="SSF53822">
    <property type="entry name" value="Periplasmic binding protein-like I"/>
    <property type="match status" value="1"/>
</dbReference>
<gene>
    <name evidence="2" type="primary">RvY_18236</name>
    <name evidence="2" type="synonym">RvY_18236.1</name>
    <name evidence="2" type="ORF">RvY_18236-1</name>
</gene>
<keyword evidence="1" id="KW-0472">Membrane</keyword>
<evidence type="ECO:0000256" key="1">
    <source>
        <dbReference type="SAM" id="Phobius"/>
    </source>
</evidence>
<accession>A0A1D1WAW1</accession>
<dbReference type="AlphaFoldDB" id="A0A1D1WAW1"/>
<name>A0A1D1WAW1_RAMVA</name>
<proteinExistence type="predicted"/>
<sequence>MLMMTAQVTTEILCSDQRHLLWDGAAVARKFYNRTFQLRTGNFEFDRFGAVYGRDYLLQQFGQSGQLTLLQYIPAEPFQMGEVRSVEWPGPLWPVPNRPVCGYDGQDRVCWASSVQYIETAVASAATLLVIFPLMALVLLRLIREHSDKLPWWLISGNSPQMCSGKRILSCFGSARVLRSRHAIAE</sequence>
<evidence type="ECO:0008006" key="4">
    <source>
        <dbReference type="Google" id="ProtNLM"/>
    </source>
</evidence>
<organism evidence="2 3">
    <name type="scientific">Ramazzottius varieornatus</name>
    <name type="common">Water bear</name>
    <name type="synonym">Tardigrade</name>
    <dbReference type="NCBI Taxonomy" id="947166"/>
    <lineage>
        <taxon>Eukaryota</taxon>
        <taxon>Metazoa</taxon>
        <taxon>Ecdysozoa</taxon>
        <taxon>Tardigrada</taxon>
        <taxon>Eutardigrada</taxon>
        <taxon>Parachela</taxon>
        <taxon>Hypsibioidea</taxon>
        <taxon>Ramazzottiidae</taxon>
        <taxon>Ramazzottius</taxon>
    </lineage>
</organism>
<keyword evidence="1" id="KW-1133">Transmembrane helix</keyword>
<keyword evidence="1" id="KW-0812">Transmembrane</keyword>
<comment type="caution">
    <text evidence="2">The sequence shown here is derived from an EMBL/GenBank/DDBJ whole genome shotgun (WGS) entry which is preliminary data.</text>
</comment>
<dbReference type="Proteomes" id="UP000186922">
    <property type="component" value="Unassembled WGS sequence"/>
</dbReference>
<dbReference type="InterPro" id="IPR028082">
    <property type="entry name" value="Peripla_BP_I"/>
</dbReference>
<keyword evidence="3" id="KW-1185">Reference proteome</keyword>